<reference evidence="2 3" key="1">
    <citation type="submission" date="2018-02" db="EMBL/GenBank/DDBJ databases">
        <title>Draft genome sequencing of Pseudomonas frederiksbergensis 11-D3.</title>
        <authorList>
            <person name="Zheng B.-X."/>
        </authorList>
    </citation>
    <scope>NUCLEOTIDE SEQUENCE [LARGE SCALE GENOMIC DNA]</scope>
    <source>
        <strain evidence="2 3">11-D3</strain>
    </source>
</reference>
<feature type="region of interest" description="Disordered" evidence="1">
    <location>
        <begin position="1"/>
        <end position="50"/>
    </location>
</feature>
<protein>
    <recommendedName>
        <fullName evidence="4">DUF3077 domain-containing protein</fullName>
    </recommendedName>
</protein>
<dbReference type="Proteomes" id="UP000239687">
    <property type="component" value="Unassembled WGS sequence"/>
</dbReference>
<name>A0A2S8HRE7_9PSED</name>
<evidence type="ECO:0000313" key="3">
    <source>
        <dbReference type="Proteomes" id="UP000239687"/>
    </source>
</evidence>
<evidence type="ECO:0000256" key="1">
    <source>
        <dbReference type="SAM" id="MobiDB-lite"/>
    </source>
</evidence>
<proteinExistence type="predicted"/>
<evidence type="ECO:0008006" key="4">
    <source>
        <dbReference type="Google" id="ProtNLM"/>
    </source>
</evidence>
<dbReference type="EMBL" id="PUIN01000003">
    <property type="protein sequence ID" value="PQP05126.1"/>
    <property type="molecule type" value="Genomic_DNA"/>
</dbReference>
<dbReference type="AlphaFoldDB" id="A0A2S8HRE7"/>
<sequence length="124" mass="13578">MFKATPNPPGTDDVSPYESPDSKKLNEAAERALDHYLKPPPKEPKSRKPSRMFMVAPDMDNESLLAHVCESLASASVMTSDIAAYVDAPQRYTLLAIQQVIMLAELAVNRVLDNVDVPKPAPNS</sequence>
<evidence type="ECO:0000313" key="2">
    <source>
        <dbReference type="EMBL" id="PQP05126.1"/>
    </source>
</evidence>
<accession>A0A2S8HRE7</accession>
<dbReference type="Pfam" id="PF19619">
    <property type="entry name" value="DUF6124"/>
    <property type="match status" value="1"/>
</dbReference>
<feature type="compositionally biased region" description="Basic and acidic residues" evidence="1">
    <location>
        <begin position="20"/>
        <end position="46"/>
    </location>
</feature>
<gene>
    <name evidence="2" type="ORF">C5612_05430</name>
</gene>
<comment type="caution">
    <text evidence="2">The sequence shown here is derived from an EMBL/GenBank/DDBJ whole genome shotgun (WGS) entry which is preliminary data.</text>
</comment>
<dbReference type="RefSeq" id="WP_105340385.1">
    <property type="nucleotide sequence ID" value="NZ_PUIN01000003.1"/>
</dbReference>
<organism evidence="2 3">
    <name type="scientific">Pseudomonas frederiksbergensis</name>
    <dbReference type="NCBI Taxonomy" id="104087"/>
    <lineage>
        <taxon>Bacteria</taxon>
        <taxon>Pseudomonadati</taxon>
        <taxon>Pseudomonadota</taxon>
        <taxon>Gammaproteobacteria</taxon>
        <taxon>Pseudomonadales</taxon>
        <taxon>Pseudomonadaceae</taxon>
        <taxon>Pseudomonas</taxon>
    </lineage>
</organism>